<evidence type="ECO:0000256" key="1">
    <source>
        <dbReference type="ARBA" id="ARBA00004141"/>
    </source>
</evidence>
<reference evidence="6 7" key="1">
    <citation type="submission" date="2023-09" db="EMBL/GenBank/DDBJ databases">
        <authorList>
            <person name="Rey-Velasco X."/>
        </authorList>
    </citation>
    <scope>NUCLEOTIDE SEQUENCE [LARGE SCALE GENOMIC DNA]</scope>
    <source>
        <strain evidence="6 7">W345</strain>
    </source>
</reference>
<keyword evidence="3 5" id="KW-1133">Transmembrane helix</keyword>
<evidence type="ECO:0000256" key="5">
    <source>
        <dbReference type="SAM" id="Phobius"/>
    </source>
</evidence>
<comment type="caution">
    <text evidence="6">The sequence shown here is derived from an EMBL/GenBank/DDBJ whole genome shotgun (WGS) entry which is preliminary data.</text>
</comment>
<name>A0ABU2WES0_9GAMM</name>
<evidence type="ECO:0000256" key="3">
    <source>
        <dbReference type="ARBA" id="ARBA00022989"/>
    </source>
</evidence>
<protein>
    <submittedName>
        <fullName evidence="6">Ion transporter</fullName>
    </submittedName>
</protein>
<feature type="transmembrane region" description="Helical" evidence="5">
    <location>
        <begin position="53"/>
        <end position="72"/>
    </location>
</feature>
<proteinExistence type="predicted"/>
<sequence>MQNSTEASSLVTPPEVVRPRIGLIDWLMLALAIASIGLLSWETFWDVSEQTTRLIILTDYLICAVFALEFVWRWRAQGWDRSYVLRNWYEILGMIPVSSPAFRGFRLFRVIRIIVLLSRFGKAADRAFGDEFTYRIITRFRKGFVDAIKGPITIGVLEEVAIVLQRGHYTRNIARALNENEGEVEEMILEKLREDPQTGRLRRVPFYDEIVRSVVRAAYRVVMETLNDPRTDELVSDLLRENLTQIRDSVESRENSRLRRNRSA</sequence>
<dbReference type="Proteomes" id="UP001254608">
    <property type="component" value="Unassembled WGS sequence"/>
</dbReference>
<comment type="subcellular location">
    <subcellularLocation>
        <location evidence="1">Membrane</location>
        <topology evidence="1">Multi-pass membrane protein</topology>
    </subcellularLocation>
</comment>
<accession>A0ABU2WES0</accession>
<dbReference type="RefSeq" id="WP_311363739.1">
    <property type="nucleotide sequence ID" value="NZ_JAVRIC010000003.1"/>
</dbReference>
<evidence type="ECO:0000256" key="2">
    <source>
        <dbReference type="ARBA" id="ARBA00022692"/>
    </source>
</evidence>
<dbReference type="EMBL" id="JAVRIC010000003">
    <property type="protein sequence ID" value="MDT0496346.1"/>
    <property type="molecule type" value="Genomic_DNA"/>
</dbReference>
<keyword evidence="2 5" id="KW-0812">Transmembrane</keyword>
<dbReference type="InterPro" id="IPR027359">
    <property type="entry name" value="Volt_channel_dom_sf"/>
</dbReference>
<keyword evidence="7" id="KW-1185">Reference proteome</keyword>
<evidence type="ECO:0000313" key="7">
    <source>
        <dbReference type="Proteomes" id="UP001254608"/>
    </source>
</evidence>
<dbReference type="Gene3D" id="1.20.120.350">
    <property type="entry name" value="Voltage-gated potassium channels. Chain C"/>
    <property type="match status" value="1"/>
</dbReference>
<feature type="transmembrane region" description="Helical" evidence="5">
    <location>
        <begin position="21"/>
        <end position="41"/>
    </location>
</feature>
<gene>
    <name evidence="6" type="ORF">RM530_03055</name>
</gene>
<evidence type="ECO:0000313" key="6">
    <source>
        <dbReference type="EMBL" id="MDT0496346.1"/>
    </source>
</evidence>
<evidence type="ECO:0000256" key="4">
    <source>
        <dbReference type="ARBA" id="ARBA00023136"/>
    </source>
</evidence>
<organism evidence="6 7">
    <name type="scientific">Banduia mediterranea</name>
    <dbReference type="NCBI Taxonomy" id="3075609"/>
    <lineage>
        <taxon>Bacteria</taxon>
        <taxon>Pseudomonadati</taxon>
        <taxon>Pseudomonadota</taxon>
        <taxon>Gammaproteobacteria</taxon>
        <taxon>Nevskiales</taxon>
        <taxon>Algiphilaceae</taxon>
        <taxon>Banduia</taxon>
    </lineage>
</organism>
<keyword evidence="4 5" id="KW-0472">Membrane</keyword>
<dbReference type="SUPFAM" id="SSF81324">
    <property type="entry name" value="Voltage-gated potassium channels"/>
    <property type="match status" value="1"/>
</dbReference>